<gene>
    <name evidence="1" type="ORF">SAMN05444365_102284</name>
</gene>
<dbReference type="Proteomes" id="UP000242415">
    <property type="component" value="Unassembled WGS sequence"/>
</dbReference>
<dbReference type="OrthoDB" id="3399971at2"/>
<evidence type="ECO:0000313" key="2">
    <source>
        <dbReference type="Proteomes" id="UP000242415"/>
    </source>
</evidence>
<dbReference type="STRING" id="405436.SAMN05444365_102284"/>
<protein>
    <submittedName>
        <fullName evidence="1">Uncharacterized protein</fullName>
    </submittedName>
</protein>
<name>A0A1H3JX88_9ACTN</name>
<reference evidence="2" key="1">
    <citation type="submission" date="2016-10" db="EMBL/GenBank/DDBJ databases">
        <authorList>
            <person name="Varghese N."/>
            <person name="Submissions S."/>
        </authorList>
    </citation>
    <scope>NUCLEOTIDE SEQUENCE [LARGE SCALE GENOMIC DNA]</scope>
    <source>
        <strain evidence="2">DSM 45245</strain>
    </source>
</reference>
<sequence>MNLHPFRQPLVFIATPAGLLHLVTDPDDCTVCQQRGEVQIWNPTIHDGLTHELTPPAHRIWKIPCPVCRPETFARWEAPQ</sequence>
<keyword evidence="2" id="KW-1185">Reference proteome</keyword>
<evidence type="ECO:0000313" key="1">
    <source>
        <dbReference type="EMBL" id="SDY44553.1"/>
    </source>
</evidence>
<accession>A0A1H3JX88</accession>
<organism evidence="1 2">
    <name type="scientific">Micromonospora pattaloongensis</name>
    <dbReference type="NCBI Taxonomy" id="405436"/>
    <lineage>
        <taxon>Bacteria</taxon>
        <taxon>Bacillati</taxon>
        <taxon>Actinomycetota</taxon>
        <taxon>Actinomycetes</taxon>
        <taxon>Micromonosporales</taxon>
        <taxon>Micromonosporaceae</taxon>
        <taxon>Micromonospora</taxon>
    </lineage>
</organism>
<proteinExistence type="predicted"/>
<dbReference type="AlphaFoldDB" id="A0A1H3JX88"/>
<dbReference type="EMBL" id="FNPH01000002">
    <property type="protein sequence ID" value="SDY44553.1"/>
    <property type="molecule type" value="Genomic_DNA"/>
</dbReference>
<dbReference type="RefSeq" id="WP_139307193.1">
    <property type="nucleotide sequence ID" value="NZ_FNPH01000002.1"/>
</dbReference>